<dbReference type="Proteomes" id="UP000009080">
    <property type="component" value="Chromosome"/>
</dbReference>
<dbReference type="eggNOG" id="COG0697">
    <property type="taxonomic scope" value="Bacteria"/>
</dbReference>
<accession>C5BKJ1</accession>
<dbReference type="Pfam" id="PF00892">
    <property type="entry name" value="EamA"/>
    <property type="match status" value="2"/>
</dbReference>
<feature type="transmembrane region" description="Helical" evidence="5">
    <location>
        <begin position="179"/>
        <end position="197"/>
    </location>
</feature>
<feature type="transmembrane region" description="Helical" evidence="5">
    <location>
        <begin position="209"/>
        <end position="228"/>
    </location>
</feature>
<evidence type="ECO:0000313" key="8">
    <source>
        <dbReference type="Proteomes" id="UP000009080"/>
    </source>
</evidence>
<feature type="transmembrane region" description="Helical" evidence="5">
    <location>
        <begin position="83"/>
        <end position="101"/>
    </location>
</feature>
<evidence type="ECO:0000256" key="4">
    <source>
        <dbReference type="ARBA" id="ARBA00023136"/>
    </source>
</evidence>
<feature type="transmembrane region" description="Helical" evidence="5">
    <location>
        <begin position="145"/>
        <end position="167"/>
    </location>
</feature>
<evidence type="ECO:0000256" key="1">
    <source>
        <dbReference type="ARBA" id="ARBA00004141"/>
    </source>
</evidence>
<evidence type="ECO:0000259" key="6">
    <source>
        <dbReference type="Pfam" id="PF00892"/>
    </source>
</evidence>
<feature type="domain" description="EamA" evidence="6">
    <location>
        <begin position="2"/>
        <end position="128"/>
    </location>
</feature>
<evidence type="ECO:0000313" key="7">
    <source>
        <dbReference type="EMBL" id="ACR13437.1"/>
    </source>
</evidence>
<evidence type="ECO:0000256" key="2">
    <source>
        <dbReference type="ARBA" id="ARBA00022692"/>
    </source>
</evidence>
<gene>
    <name evidence="7" type="ordered locus">TERTU_4711</name>
</gene>
<keyword evidence="8" id="KW-1185">Reference proteome</keyword>
<dbReference type="AlphaFoldDB" id="C5BKJ1"/>
<evidence type="ECO:0000256" key="5">
    <source>
        <dbReference type="SAM" id="Phobius"/>
    </source>
</evidence>
<feature type="transmembrane region" description="Helical" evidence="5">
    <location>
        <begin position="235"/>
        <end position="256"/>
    </location>
</feature>
<name>C5BKJ1_TERTT</name>
<keyword evidence="2 5" id="KW-0812">Transmembrane</keyword>
<feature type="transmembrane region" description="Helical" evidence="5">
    <location>
        <begin position="60"/>
        <end position="77"/>
    </location>
</feature>
<organism evidence="7 8">
    <name type="scientific">Teredinibacter turnerae (strain ATCC 39867 / T7901)</name>
    <dbReference type="NCBI Taxonomy" id="377629"/>
    <lineage>
        <taxon>Bacteria</taxon>
        <taxon>Pseudomonadati</taxon>
        <taxon>Pseudomonadota</taxon>
        <taxon>Gammaproteobacteria</taxon>
        <taxon>Cellvibrionales</taxon>
        <taxon>Cellvibrionaceae</taxon>
        <taxon>Teredinibacter</taxon>
    </lineage>
</organism>
<feature type="transmembrane region" description="Helical" evidence="5">
    <location>
        <begin position="113"/>
        <end position="133"/>
    </location>
</feature>
<dbReference type="GO" id="GO:0016020">
    <property type="term" value="C:membrane"/>
    <property type="evidence" value="ECO:0007669"/>
    <property type="project" value="UniProtKB-SubCell"/>
</dbReference>
<dbReference type="EMBL" id="CP001614">
    <property type="protein sequence ID" value="ACR13437.1"/>
    <property type="molecule type" value="Genomic_DNA"/>
</dbReference>
<dbReference type="Gene3D" id="1.10.3730.20">
    <property type="match status" value="1"/>
</dbReference>
<feature type="transmembrane region" description="Helical" evidence="5">
    <location>
        <begin position="262"/>
        <end position="280"/>
    </location>
</feature>
<keyword evidence="4 5" id="KW-0472">Membrane</keyword>
<protein>
    <submittedName>
        <fullName evidence="7">Integral membrane protein, DUF6</fullName>
    </submittedName>
</protein>
<dbReference type="PANTHER" id="PTHR22911">
    <property type="entry name" value="ACYL-MALONYL CONDENSING ENZYME-RELATED"/>
    <property type="match status" value="1"/>
</dbReference>
<evidence type="ECO:0000256" key="3">
    <source>
        <dbReference type="ARBA" id="ARBA00022989"/>
    </source>
</evidence>
<feature type="domain" description="EamA" evidence="6">
    <location>
        <begin position="153"/>
        <end position="278"/>
    </location>
</feature>
<feature type="transmembrane region" description="Helical" evidence="5">
    <location>
        <begin position="30"/>
        <end position="48"/>
    </location>
</feature>
<dbReference type="HOGENOM" id="CLU_032828_0_1_6"/>
<dbReference type="PANTHER" id="PTHR22911:SF6">
    <property type="entry name" value="SOLUTE CARRIER FAMILY 35 MEMBER G1"/>
    <property type="match status" value="1"/>
</dbReference>
<reference evidence="7 8" key="1">
    <citation type="journal article" date="2009" name="PLoS ONE">
        <title>The complete genome of Teredinibacter turnerae T7901: an intracellular endosymbiont of marine wood-boring bivalves (shipworms).</title>
        <authorList>
            <person name="Yang J.C."/>
            <person name="Madupu R."/>
            <person name="Durkin A.S."/>
            <person name="Ekborg N.A."/>
            <person name="Pedamallu C.S."/>
            <person name="Hostetler J.B."/>
            <person name="Radune D."/>
            <person name="Toms B.S."/>
            <person name="Henrissat B."/>
            <person name="Coutinho P.M."/>
            <person name="Schwarz S."/>
            <person name="Field L."/>
            <person name="Trindade-Silva A.E."/>
            <person name="Soares C.A.G."/>
            <person name="Elshahawi S."/>
            <person name="Hanora A."/>
            <person name="Schmidt E.W."/>
            <person name="Haygood M.G."/>
            <person name="Posfai J."/>
            <person name="Benner J."/>
            <person name="Madinger C."/>
            <person name="Nove J."/>
            <person name="Anton B."/>
            <person name="Chaudhary K."/>
            <person name="Foster J."/>
            <person name="Holman A."/>
            <person name="Kumar S."/>
            <person name="Lessard P.A."/>
            <person name="Luyten Y.A."/>
            <person name="Slatko B."/>
            <person name="Wood N."/>
            <person name="Wu B."/>
            <person name="Teplitski M."/>
            <person name="Mougous J.D."/>
            <person name="Ward N."/>
            <person name="Eisen J.A."/>
            <person name="Badger J.H."/>
            <person name="Distel D.L."/>
        </authorList>
    </citation>
    <scope>NUCLEOTIDE SEQUENCE [LARGE SCALE GENOMIC DNA]</scope>
    <source>
        <strain evidence="8">ATCC 39867 / T7901</strain>
    </source>
</reference>
<dbReference type="STRING" id="377629.TERTU_4711"/>
<sequence>MFVLLACLCFSVMAVCVRKISTQLPLAELGFFRSIIPTIIVAAMIMQSRGAFFPAPRKPLLIRGVLGTGGLLCFFHATQHLPLSVSGILVWCTPVVTYVVARVFLKERLGLATLLWLGVALFGLTIIFTPVWLSEFSGDVAVHRYNLADFGIGLLGTLCAGAVFVAIRSAASNHNNNSIVLSFSVTASLITGVWMGFSYQQPTANEWGILLLMGIAGTLAQLALTEAYRNAPAALVSSMSLMQAPITIIWGVFLFAEQLSGYHLLGILVMGGGVIFASIAHSRG</sequence>
<proteinExistence type="predicted"/>
<dbReference type="InterPro" id="IPR000620">
    <property type="entry name" value="EamA_dom"/>
</dbReference>
<comment type="subcellular location">
    <subcellularLocation>
        <location evidence="1">Membrane</location>
        <topology evidence="1">Multi-pass membrane protein</topology>
    </subcellularLocation>
</comment>
<dbReference type="KEGG" id="ttu:TERTU_4711"/>
<keyword evidence="3 5" id="KW-1133">Transmembrane helix</keyword>
<dbReference type="InterPro" id="IPR037185">
    <property type="entry name" value="EmrE-like"/>
</dbReference>
<dbReference type="SUPFAM" id="SSF103481">
    <property type="entry name" value="Multidrug resistance efflux transporter EmrE"/>
    <property type="match status" value="2"/>
</dbReference>
<dbReference type="RefSeq" id="WP_015819551.1">
    <property type="nucleotide sequence ID" value="NC_012997.1"/>
</dbReference>